<dbReference type="Gene3D" id="3.30.428.10">
    <property type="entry name" value="HIT-like"/>
    <property type="match status" value="1"/>
</dbReference>
<dbReference type="InterPro" id="IPR039383">
    <property type="entry name" value="FHIT"/>
</dbReference>
<organism evidence="3">
    <name type="scientific">marine sediment metagenome</name>
    <dbReference type="NCBI Taxonomy" id="412755"/>
    <lineage>
        <taxon>unclassified sequences</taxon>
        <taxon>metagenomes</taxon>
        <taxon>ecological metagenomes</taxon>
    </lineage>
</organism>
<dbReference type="PANTHER" id="PTHR42997:SF1">
    <property type="entry name" value="AP-4-A PHOSPHORYLASE"/>
    <property type="match status" value="1"/>
</dbReference>
<dbReference type="SUPFAM" id="SSF54197">
    <property type="entry name" value="HIT-like"/>
    <property type="match status" value="1"/>
</dbReference>
<reference evidence="3" key="1">
    <citation type="journal article" date="2014" name="Front. Microbiol.">
        <title>High frequency of phylogenetically diverse reductive dehalogenase-homologous genes in deep subseafloor sedimentary metagenomes.</title>
        <authorList>
            <person name="Kawai M."/>
            <person name="Futagami T."/>
            <person name="Toyoda A."/>
            <person name="Takaki Y."/>
            <person name="Nishi S."/>
            <person name="Hori S."/>
            <person name="Arai W."/>
            <person name="Tsubouchi T."/>
            <person name="Morono Y."/>
            <person name="Uchiyama I."/>
            <person name="Ito T."/>
            <person name="Fujiyama A."/>
            <person name="Inagaki F."/>
            <person name="Takami H."/>
        </authorList>
    </citation>
    <scope>NUCLEOTIDE SEQUENCE</scope>
    <source>
        <strain evidence="3">Expedition CK06-06</strain>
    </source>
</reference>
<name>X0S734_9ZZZZ</name>
<dbReference type="AlphaFoldDB" id="X0S734"/>
<evidence type="ECO:0000259" key="2">
    <source>
        <dbReference type="PROSITE" id="PS51084"/>
    </source>
</evidence>
<feature type="domain" description="HIT" evidence="2">
    <location>
        <begin position="1"/>
        <end position="86"/>
    </location>
</feature>
<dbReference type="PROSITE" id="PS51084">
    <property type="entry name" value="HIT_2"/>
    <property type="match status" value="1"/>
</dbReference>
<dbReference type="GO" id="GO:0000166">
    <property type="term" value="F:nucleotide binding"/>
    <property type="evidence" value="ECO:0007669"/>
    <property type="project" value="UniProtKB-KW"/>
</dbReference>
<evidence type="ECO:0000256" key="1">
    <source>
        <dbReference type="ARBA" id="ARBA00022741"/>
    </source>
</evidence>
<sequence length="128" mass="14282">MLNVFPYTSGHLMIAPYRHEASIERLDDKSLYEMVDFTQASVATLKRALSPEGFNIGMNMGKVAGAGIADHLHMHVVPRWQGDVNFMSTLAETRLIPEALDTTYDRLLPILAEEISRRSDGETGKGNY</sequence>
<dbReference type="Pfam" id="PF01230">
    <property type="entry name" value="HIT"/>
    <property type="match status" value="1"/>
</dbReference>
<dbReference type="PANTHER" id="PTHR42997">
    <property type="entry name" value="HIT FAMILY HYDROLASE"/>
    <property type="match status" value="1"/>
</dbReference>
<dbReference type="InterPro" id="IPR052908">
    <property type="entry name" value="AP-4-A_phosphorylase"/>
</dbReference>
<dbReference type="GO" id="GO:0003824">
    <property type="term" value="F:catalytic activity"/>
    <property type="evidence" value="ECO:0007669"/>
    <property type="project" value="InterPro"/>
</dbReference>
<dbReference type="CDD" id="cd01275">
    <property type="entry name" value="FHIT"/>
    <property type="match status" value="1"/>
</dbReference>
<keyword evidence="1" id="KW-0547">Nucleotide-binding</keyword>
<protein>
    <recommendedName>
        <fullName evidence="2">HIT domain-containing protein</fullName>
    </recommendedName>
</protein>
<gene>
    <name evidence="3" type="ORF">S01H1_12841</name>
</gene>
<proteinExistence type="predicted"/>
<comment type="caution">
    <text evidence="3">The sequence shown here is derived from an EMBL/GenBank/DDBJ whole genome shotgun (WGS) entry which is preliminary data.</text>
</comment>
<dbReference type="InterPro" id="IPR036265">
    <property type="entry name" value="HIT-like_sf"/>
</dbReference>
<accession>X0S734</accession>
<dbReference type="InterPro" id="IPR011146">
    <property type="entry name" value="HIT-like"/>
</dbReference>
<dbReference type="EMBL" id="BARS01006602">
    <property type="protein sequence ID" value="GAF71001.1"/>
    <property type="molecule type" value="Genomic_DNA"/>
</dbReference>
<evidence type="ECO:0000313" key="3">
    <source>
        <dbReference type="EMBL" id="GAF71001.1"/>
    </source>
</evidence>